<feature type="region of interest" description="Disordered" evidence="1">
    <location>
        <begin position="85"/>
        <end position="288"/>
    </location>
</feature>
<dbReference type="Gene3D" id="1.25.40.10">
    <property type="entry name" value="Tetratricopeptide repeat domain"/>
    <property type="match status" value="1"/>
</dbReference>
<dbReference type="PANTHER" id="PTHR36135:SF1">
    <property type="entry name" value="FIBROUS SHEATH CABYR-BINDING PROTEIN"/>
    <property type="match status" value="1"/>
</dbReference>
<dbReference type="InterPro" id="IPR043375">
    <property type="entry name" value="FSCB"/>
</dbReference>
<organism evidence="2 3">
    <name type="scientific">Entomospira nematocerorum</name>
    <dbReference type="NCBI Taxonomy" id="2719987"/>
    <lineage>
        <taxon>Bacteria</taxon>
        <taxon>Pseudomonadati</taxon>
        <taxon>Spirochaetota</taxon>
        <taxon>Spirochaetia</taxon>
        <taxon>Spirochaetales</taxon>
        <taxon>Spirochaetaceae</taxon>
        <taxon>Entomospira</taxon>
    </lineage>
</organism>
<feature type="compositionally biased region" description="Low complexity" evidence="1">
    <location>
        <begin position="147"/>
        <end position="221"/>
    </location>
</feature>
<dbReference type="EMBL" id="JAATLK010000001">
    <property type="protein sequence ID" value="NIZ47083.1"/>
    <property type="molecule type" value="Genomic_DNA"/>
</dbReference>
<comment type="caution">
    <text evidence="2">The sequence shown here is derived from an EMBL/GenBank/DDBJ whole genome shotgun (WGS) entry which is preliminary data.</text>
</comment>
<dbReference type="InterPro" id="IPR011990">
    <property type="entry name" value="TPR-like_helical_dom_sf"/>
</dbReference>
<name>A0A968GF58_9SPIO</name>
<gene>
    <name evidence="2" type="ORF">HCT46_04035</name>
</gene>
<evidence type="ECO:0000256" key="1">
    <source>
        <dbReference type="SAM" id="MobiDB-lite"/>
    </source>
</evidence>
<dbReference type="Proteomes" id="UP000752013">
    <property type="component" value="Unassembled WGS sequence"/>
</dbReference>
<protein>
    <recommendedName>
        <fullName evidence="4">Tetratricopeptide repeat protein</fullName>
    </recommendedName>
</protein>
<dbReference type="GO" id="GO:0005509">
    <property type="term" value="F:calcium ion binding"/>
    <property type="evidence" value="ECO:0007669"/>
    <property type="project" value="InterPro"/>
</dbReference>
<evidence type="ECO:0000313" key="2">
    <source>
        <dbReference type="EMBL" id="NIZ47083.1"/>
    </source>
</evidence>
<reference evidence="2" key="1">
    <citation type="submission" date="2020-03" db="EMBL/GenBank/DDBJ databases">
        <title>Spirochaetal bacteria isolated from arthropods constitute a novel genus Entomospira genus novum within the order Spirochaetales.</title>
        <authorList>
            <person name="Grana-Miraglia L."/>
            <person name="Sikutova S."/>
            <person name="Fingerle V."/>
            <person name="Sing A."/>
            <person name="Castillo-Ramirez S."/>
            <person name="Margos G."/>
            <person name="Rudolf I."/>
        </authorList>
    </citation>
    <scope>NUCLEOTIDE SEQUENCE</scope>
    <source>
        <strain evidence="2">BR208</strain>
    </source>
</reference>
<dbReference type="RefSeq" id="WP_167703508.1">
    <property type="nucleotide sequence ID" value="NZ_CP118168.1"/>
</dbReference>
<sequence>MRLRIIGLLGGVFFLLGGIAWNLQIQSENSSQKGLQSFLDQEINSPVFTYSRRIRSPSSSQYIAESMESESALRLTNVVEEGMPVANKPAESKSVPVASKPAESKSAPVASKPVESKSAPVASKPAESKSAPVASKPAESKSAPVASKPVESKSAPVSSKPAESKSAPVASKPAESKSAPVASKPAASKSAPVASKPAASKSAPVASKPAESKSAPIASKPVESKSAPVASKPAESKSAPIASKPAESKSAPIASKPAESKTDAVRVATPSLSQSPQKVKERSSSVTTELRPIVSGVHTVEAQTGIVFHIDIAERGWVLITNVTGRLQVLERSLLENNMTRYTLRAIESGEYILEFSRQLPASYEKKDVKLIVSPYQVTSNKESQNIRELDEVVDRAMTLEEIIRQSSSSHEIGMLTSQLYEARTTLSQADLKKAFDLVWQEKVYRLLATELGETFVTRFKADPVSAEVLYRLGQIYEVQGDDRDLRRSYNYYRRVFEQYPITQYSRLSKERMDYLDRFFFYIQ</sequence>
<dbReference type="GO" id="GO:0033234">
    <property type="term" value="P:negative regulation of protein sumoylation"/>
    <property type="evidence" value="ECO:0007669"/>
    <property type="project" value="InterPro"/>
</dbReference>
<evidence type="ECO:0000313" key="3">
    <source>
        <dbReference type="Proteomes" id="UP000752013"/>
    </source>
</evidence>
<keyword evidence="3" id="KW-1185">Reference proteome</keyword>
<evidence type="ECO:0008006" key="4">
    <source>
        <dbReference type="Google" id="ProtNLM"/>
    </source>
</evidence>
<dbReference type="AlphaFoldDB" id="A0A968GF58"/>
<proteinExistence type="predicted"/>
<accession>A0A968GF58</accession>
<dbReference type="PANTHER" id="PTHR36135">
    <property type="entry name" value="FIBROUS SHEATH CABYR-BINDING PROTEIN"/>
    <property type="match status" value="1"/>
</dbReference>